<protein>
    <recommendedName>
        <fullName evidence="2">F-box domain-containing protein</fullName>
    </recommendedName>
</protein>
<evidence type="ECO:0000313" key="3">
    <source>
        <dbReference type="EMBL" id="CAH2078362.1"/>
    </source>
</evidence>
<dbReference type="InterPro" id="IPR045286">
    <property type="entry name" value="FBS1-like"/>
</dbReference>
<keyword evidence="4" id="KW-1185">Reference proteome</keyword>
<dbReference type="PROSITE" id="PS50181">
    <property type="entry name" value="FBOX"/>
    <property type="match status" value="1"/>
</dbReference>
<sequence>FYFLCISVCLCSSYVLMIHHLHFIGEFWLSSVVKIVEWVSETLFLKNLLSEGSRRRSSMAFVMKSKRDGGFHGEREELELGLGSVRFTRGLGRKRILISSRVRESLSRSAVEIPATESSPVKSSLKRQRSLNIVSSSSLLESLPQELLIRVICGVDHKDLKSLNIVSKSIREASLIAKRLHFAYTTPKKTRAAFRNQIDIEESSDSSHQVEDTEPPNAPVQRRWTKAKRKEQLSNVSVALLGCSQSIQGCNKDISVLK</sequence>
<dbReference type="InterPro" id="IPR001810">
    <property type="entry name" value="F-box_dom"/>
</dbReference>
<feature type="region of interest" description="Disordered" evidence="1">
    <location>
        <begin position="202"/>
        <end position="223"/>
    </location>
</feature>
<accession>A0AAU9T2H7</accession>
<dbReference type="InterPro" id="IPR036047">
    <property type="entry name" value="F-box-like_dom_sf"/>
</dbReference>
<evidence type="ECO:0000313" key="4">
    <source>
        <dbReference type="Proteomes" id="UP000836841"/>
    </source>
</evidence>
<feature type="non-terminal residue" evidence="3">
    <location>
        <position position="1"/>
    </location>
</feature>
<dbReference type="AlphaFoldDB" id="A0AAU9T2H7"/>
<proteinExistence type="predicted"/>
<dbReference type="PANTHER" id="PTHR34049:SF1">
    <property type="entry name" value="F-BOX PROTEIN SKIP27"/>
    <property type="match status" value="1"/>
</dbReference>
<dbReference type="PANTHER" id="PTHR34049">
    <property type="entry name" value="F-BOX PROTEIN SKIP27"/>
    <property type="match status" value="1"/>
</dbReference>
<evidence type="ECO:0000259" key="2">
    <source>
        <dbReference type="PROSITE" id="PS50181"/>
    </source>
</evidence>
<name>A0AAU9T2H7_THLAR</name>
<dbReference type="EMBL" id="OU466863">
    <property type="protein sequence ID" value="CAH2078362.1"/>
    <property type="molecule type" value="Genomic_DNA"/>
</dbReference>
<organism evidence="3 4">
    <name type="scientific">Thlaspi arvense</name>
    <name type="common">Field penny-cress</name>
    <dbReference type="NCBI Taxonomy" id="13288"/>
    <lineage>
        <taxon>Eukaryota</taxon>
        <taxon>Viridiplantae</taxon>
        <taxon>Streptophyta</taxon>
        <taxon>Embryophyta</taxon>
        <taxon>Tracheophyta</taxon>
        <taxon>Spermatophyta</taxon>
        <taxon>Magnoliopsida</taxon>
        <taxon>eudicotyledons</taxon>
        <taxon>Gunneridae</taxon>
        <taxon>Pentapetalae</taxon>
        <taxon>rosids</taxon>
        <taxon>malvids</taxon>
        <taxon>Brassicales</taxon>
        <taxon>Brassicaceae</taxon>
        <taxon>Thlaspideae</taxon>
        <taxon>Thlaspi</taxon>
    </lineage>
</organism>
<dbReference type="Proteomes" id="UP000836841">
    <property type="component" value="Chromosome 7"/>
</dbReference>
<feature type="domain" description="F-box" evidence="2">
    <location>
        <begin position="137"/>
        <end position="185"/>
    </location>
</feature>
<reference evidence="3 4" key="1">
    <citation type="submission" date="2022-03" db="EMBL/GenBank/DDBJ databases">
        <authorList>
            <person name="Nunn A."/>
            <person name="Chopra R."/>
            <person name="Nunn A."/>
            <person name="Contreras Garrido A."/>
        </authorList>
    </citation>
    <scope>NUCLEOTIDE SEQUENCE [LARGE SCALE GENOMIC DNA]</scope>
</reference>
<evidence type="ECO:0000256" key="1">
    <source>
        <dbReference type="SAM" id="MobiDB-lite"/>
    </source>
</evidence>
<gene>
    <name evidence="3" type="ORF">TAV2_LOCUS24639</name>
</gene>
<dbReference type="SUPFAM" id="SSF81383">
    <property type="entry name" value="F-box domain"/>
    <property type="match status" value="1"/>
</dbReference>